<keyword evidence="2" id="KW-1185">Reference proteome</keyword>
<evidence type="ECO:0000313" key="2">
    <source>
        <dbReference type="Proteomes" id="UP001231649"/>
    </source>
</evidence>
<evidence type="ECO:0000313" key="1">
    <source>
        <dbReference type="EMBL" id="KAJ8714222.1"/>
    </source>
</evidence>
<dbReference type="EMBL" id="CM056796">
    <property type="protein sequence ID" value="KAJ8714222.1"/>
    <property type="molecule type" value="Genomic_DNA"/>
</dbReference>
<sequence length="443" mass="51716">MHYFHLTFLVLFLNAIASQASIYSVLKENFASLLDGFHADQKEYSPQRRDSMRVFHHSSKQDDAKDKKSAQSKANVLKSVRTHEQKLKIGRDMPTSKFTGRHDKIGSSHFHMDPVLNELRRREVAAKRRQGSSDEEGSSSTDTEEQFWKDQWDEHWMQKKFEALNSSLLRGDVVNMAAARPWGVPCGDPNQHDAPWGTCMLPAECEAEYRIYRGDYFCGRTAYICCALLITNYDMYQGLDVSFEGSSFETDSYEKKRGGKKKSKKNRDSKKKKRKDERERRKKKIAKSIRRIVSEIRSILTKAYRNGTAQRKKKTRELKRFIELMKKQYRKDRKSVVNVHEYELVKIDEKLKAKLDHIKGVNEAYMANDTYRDIVVNGTVNKEKLRTFLRQHPELAKSFKHRRTGLNLKPGVLGQDSEMEMPDARKEKPKALDYDLEYGVLYY</sequence>
<reference evidence="1" key="1">
    <citation type="submission" date="2023-03" db="EMBL/GenBank/DDBJ databases">
        <title>Chromosome-level genomes of two armyworms, Mythimna separata and Mythimna loreyi, provide insights into the biosynthesis and reception of sex pheromones.</title>
        <authorList>
            <person name="Zhao H."/>
        </authorList>
    </citation>
    <scope>NUCLEOTIDE SEQUENCE</scope>
    <source>
        <strain evidence="1">BeijingLab</strain>
    </source>
</reference>
<gene>
    <name evidence="1" type="ORF">PYW08_007842</name>
</gene>
<name>A0ACC2QHY8_9NEOP</name>
<dbReference type="Proteomes" id="UP001231649">
    <property type="component" value="Chromosome 20"/>
</dbReference>
<organism evidence="1 2">
    <name type="scientific">Mythimna loreyi</name>
    <dbReference type="NCBI Taxonomy" id="667449"/>
    <lineage>
        <taxon>Eukaryota</taxon>
        <taxon>Metazoa</taxon>
        <taxon>Ecdysozoa</taxon>
        <taxon>Arthropoda</taxon>
        <taxon>Hexapoda</taxon>
        <taxon>Insecta</taxon>
        <taxon>Pterygota</taxon>
        <taxon>Neoptera</taxon>
        <taxon>Endopterygota</taxon>
        <taxon>Lepidoptera</taxon>
        <taxon>Glossata</taxon>
        <taxon>Ditrysia</taxon>
        <taxon>Noctuoidea</taxon>
        <taxon>Noctuidae</taxon>
        <taxon>Noctuinae</taxon>
        <taxon>Hadenini</taxon>
        <taxon>Mythimna</taxon>
    </lineage>
</organism>
<protein>
    <submittedName>
        <fullName evidence="1">Uncharacterized protein</fullName>
    </submittedName>
</protein>
<comment type="caution">
    <text evidence="1">The sequence shown here is derived from an EMBL/GenBank/DDBJ whole genome shotgun (WGS) entry which is preliminary data.</text>
</comment>
<proteinExistence type="predicted"/>
<accession>A0ACC2QHY8</accession>